<evidence type="ECO:0000313" key="3">
    <source>
        <dbReference type="EMBL" id="KAH7263701.1"/>
    </source>
</evidence>
<reference evidence="3" key="1">
    <citation type="journal article" date="2021" name="Nat. Commun.">
        <title>Genetic determinants of endophytism in the Arabidopsis root mycobiome.</title>
        <authorList>
            <person name="Mesny F."/>
            <person name="Miyauchi S."/>
            <person name="Thiergart T."/>
            <person name="Pickel B."/>
            <person name="Atanasova L."/>
            <person name="Karlsson M."/>
            <person name="Huettel B."/>
            <person name="Barry K.W."/>
            <person name="Haridas S."/>
            <person name="Chen C."/>
            <person name="Bauer D."/>
            <person name="Andreopoulos W."/>
            <person name="Pangilinan J."/>
            <person name="LaButti K."/>
            <person name="Riley R."/>
            <person name="Lipzen A."/>
            <person name="Clum A."/>
            <person name="Drula E."/>
            <person name="Henrissat B."/>
            <person name="Kohler A."/>
            <person name="Grigoriev I.V."/>
            <person name="Martin F.M."/>
            <person name="Hacquard S."/>
        </authorList>
    </citation>
    <scope>NUCLEOTIDE SEQUENCE</scope>
    <source>
        <strain evidence="3">MPI-SDFR-AT-0068</strain>
    </source>
</reference>
<evidence type="ECO:0000313" key="4">
    <source>
        <dbReference type="Proteomes" id="UP000813427"/>
    </source>
</evidence>
<keyword evidence="4" id="KW-1185">Reference proteome</keyword>
<dbReference type="Proteomes" id="UP000813427">
    <property type="component" value="Unassembled WGS sequence"/>
</dbReference>
<proteinExistence type="predicted"/>
<dbReference type="InterPro" id="IPR038305">
    <property type="entry name" value="HeLo_sf"/>
</dbReference>
<organism evidence="3 4">
    <name type="scientific">Fusarium tricinctum</name>
    <dbReference type="NCBI Taxonomy" id="61284"/>
    <lineage>
        <taxon>Eukaryota</taxon>
        <taxon>Fungi</taxon>
        <taxon>Dikarya</taxon>
        <taxon>Ascomycota</taxon>
        <taxon>Pezizomycotina</taxon>
        <taxon>Sordariomycetes</taxon>
        <taxon>Hypocreomycetidae</taxon>
        <taxon>Hypocreales</taxon>
        <taxon>Nectriaceae</taxon>
        <taxon>Fusarium</taxon>
        <taxon>Fusarium tricinctum species complex</taxon>
    </lineage>
</organism>
<evidence type="ECO:0000259" key="2">
    <source>
        <dbReference type="Pfam" id="PF14479"/>
    </source>
</evidence>
<dbReference type="AlphaFoldDB" id="A0A8K0SF46"/>
<comment type="caution">
    <text evidence="3">The sequence shown here is derived from an EMBL/GenBank/DDBJ whole genome shotgun (WGS) entry which is preliminary data.</text>
</comment>
<gene>
    <name evidence="3" type="ORF">BKA59DRAFT_466630</name>
</gene>
<dbReference type="OrthoDB" id="20872at2759"/>
<accession>A0A8K0SF46</accession>
<dbReference type="InterPro" id="IPR021084">
    <property type="entry name" value="Het-s_prion_dom"/>
</dbReference>
<name>A0A8K0SF46_9HYPO</name>
<feature type="domain" description="Het-s prion-forming" evidence="1">
    <location>
        <begin position="221"/>
        <end position="282"/>
    </location>
</feature>
<dbReference type="EMBL" id="JAGPXF010000001">
    <property type="protein sequence ID" value="KAH7263701.1"/>
    <property type="molecule type" value="Genomic_DNA"/>
</dbReference>
<dbReference type="Pfam" id="PF11558">
    <property type="entry name" value="HET-s_218-289"/>
    <property type="match status" value="1"/>
</dbReference>
<dbReference type="PANTHER" id="PTHR37542">
    <property type="entry name" value="HELO DOMAIN-CONTAINING PROTEIN-RELATED"/>
    <property type="match status" value="1"/>
</dbReference>
<protein>
    <submittedName>
        <fullName evidence="3">Prion-inhibition and propagation-domain-containing protein</fullName>
    </submittedName>
</protein>
<feature type="domain" description="Prion-inhibition and propagation HeLo" evidence="2">
    <location>
        <begin position="6"/>
        <end position="202"/>
    </location>
</feature>
<keyword evidence="3" id="KW-0640">Prion</keyword>
<dbReference type="Pfam" id="PF14479">
    <property type="entry name" value="HeLo"/>
    <property type="match status" value="1"/>
</dbReference>
<evidence type="ECO:0000259" key="1">
    <source>
        <dbReference type="Pfam" id="PF11558"/>
    </source>
</evidence>
<dbReference type="InterPro" id="IPR029498">
    <property type="entry name" value="HeLo_dom"/>
</dbReference>
<dbReference type="PANTHER" id="PTHR37542:SF3">
    <property type="entry name" value="PRION-INHIBITION AND PROPAGATION HELO DOMAIN-CONTAINING PROTEIN"/>
    <property type="match status" value="1"/>
</dbReference>
<keyword evidence="3" id="KW-0034">Amyloid</keyword>
<dbReference type="Gene3D" id="1.20.120.1020">
    <property type="entry name" value="Prion-inhibition and propagation, HeLo domain"/>
    <property type="match status" value="1"/>
</dbReference>
<sequence>MTEVFGAVAGAISIAALFNNCIDCFDYIQLAKSFGEDFSRYQLRLDVAKCRLSRWGAAIDINNDSRFLGDASADPTVELAMNMLKEIVERFGAAHRVPLRYKQASTEQQSTAICTEADLETVSHRLHNRFRRLTIQRQSRVSLIKKAYWAIYDKRYMGKVIDDIFDFLNELEKVFPASPQAITQLVEMEIDEVNDQQELKMIQDVAKALDPVLEAATKSRLREIIGKNTVGRINTTGRANVGYTFPKETLLHSEGFSDDTTNHVDEIIGGETSRVNVGNTYGGTAFWD</sequence>